<feature type="region of interest" description="Disordered" evidence="1">
    <location>
        <begin position="112"/>
        <end position="134"/>
    </location>
</feature>
<name>A0A1G6XBJ8_9PSEU</name>
<dbReference type="AlphaFoldDB" id="A0A1G6XBJ8"/>
<dbReference type="STRING" id="1271860.SAMN05216174_11720"/>
<evidence type="ECO:0000313" key="3">
    <source>
        <dbReference type="Proteomes" id="UP000199501"/>
    </source>
</evidence>
<proteinExistence type="predicted"/>
<sequence length="239" mass="26151">MKITETRSQAPADATESLAESVLRALTGPRHAFRLREHVHNPTDLAAVRVLNTDALAPFALHEQPISAEDAEVIREAVLTYPPPEPTDHGSALLWRYRDWALGRLLRDLGGHDVPGTPEAPGGDSEISAPTAEFPTGQGWPAFTALLAQLSSLAMPGLRSPARDQARLRRQDLTRGMVRAMLRKDPPTAARLARWVALDLADEPEPLLAPALAHLEFYATTAPRARLELTIARLLEARK</sequence>
<dbReference type="OrthoDB" id="3681656at2"/>
<reference evidence="3" key="1">
    <citation type="submission" date="2016-10" db="EMBL/GenBank/DDBJ databases">
        <authorList>
            <person name="Varghese N."/>
            <person name="Submissions S."/>
        </authorList>
    </citation>
    <scope>NUCLEOTIDE SEQUENCE [LARGE SCALE GENOMIC DNA]</scope>
    <source>
        <strain evidence="3">IBRC-M 10403</strain>
    </source>
</reference>
<protein>
    <submittedName>
        <fullName evidence="2">Uncharacterized protein</fullName>
    </submittedName>
</protein>
<accession>A0A1G6XBJ8</accession>
<evidence type="ECO:0000313" key="2">
    <source>
        <dbReference type="EMBL" id="SDD75579.1"/>
    </source>
</evidence>
<dbReference type="RefSeq" id="WP_091456114.1">
    <property type="nucleotide sequence ID" value="NZ_FMZZ01000017.1"/>
</dbReference>
<dbReference type="EMBL" id="FMZZ01000017">
    <property type="protein sequence ID" value="SDD75579.1"/>
    <property type="molecule type" value="Genomic_DNA"/>
</dbReference>
<dbReference type="Proteomes" id="UP000199501">
    <property type="component" value="Unassembled WGS sequence"/>
</dbReference>
<evidence type="ECO:0000256" key="1">
    <source>
        <dbReference type="SAM" id="MobiDB-lite"/>
    </source>
</evidence>
<gene>
    <name evidence="2" type="ORF">SAMN05216174_11720</name>
</gene>
<organism evidence="2 3">
    <name type="scientific">Actinokineospora iranica</name>
    <dbReference type="NCBI Taxonomy" id="1271860"/>
    <lineage>
        <taxon>Bacteria</taxon>
        <taxon>Bacillati</taxon>
        <taxon>Actinomycetota</taxon>
        <taxon>Actinomycetes</taxon>
        <taxon>Pseudonocardiales</taxon>
        <taxon>Pseudonocardiaceae</taxon>
        <taxon>Actinokineospora</taxon>
    </lineage>
</organism>
<keyword evidence="3" id="KW-1185">Reference proteome</keyword>